<reference evidence="2 3" key="1">
    <citation type="submission" date="2018-12" db="EMBL/GenBank/DDBJ databases">
        <title>Complete genome sequence of Flaviflexus sp. H23T48.</title>
        <authorList>
            <person name="Bae J.-W."/>
            <person name="Lee J.-Y."/>
        </authorList>
    </citation>
    <scope>NUCLEOTIDE SEQUENCE [LARGE SCALE GENOMIC DNA]</scope>
    <source>
        <strain evidence="2 3">H23T48</strain>
    </source>
</reference>
<dbReference type="InterPro" id="IPR007391">
    <property type="entry name" value="Vancomycin_resist_VanW"/>
</dbReference>
<evidence type="ECO:0000313" key="3">
    <source>
        <dbReference type="Proteomes" id="UP000280344"/>
    </source>
</evidence>
<dbReference type="InterPro" id="IPR022029">
    <property type="entry name" value="YoaR-like_PG-bd"/>
</dbReference>
<dbReference type="PANTHER" id="PTHR35788:SF1">
    <property type="entry name" value="EXPORTED PROTEIN"/>
    <property type="match status" value="1"/>
</dbReference>
<feature type="domain" description="YoaR-like putative peptidoglycan binding" evidence="1">
    <location>
        <begin position="78"/>
        <end position="144"/>
    </location>
</feature>
<proteinExistence type="predicted"/>
<sequence length="519" mass="55720">MSGVEIGGMSEEAAAEKLETELHGVLNEPVPVTVAGTEISAEIDPSGTDVRVDGEATVDGMTGLSFNPADLWRHLSGSDELVPVVSFDEEALESTVTSLNEQLGTEPVNATISFAGSTIQTTPQENGTGIDTENAVEVLSEGWLSESRPIVLQPTDLEPEITDEDVDRVRSEMAEPLVAAPLTVLVGEQEIVLEPTTLADTASFEEVDGELSMTIDTEPLVARVIDGAGDDLEAPRDAEILIEDHDEGPIIKPSKNGMVINEDETAAVIEQAAISENRSVEAVVTEEEPEFTTADAEALGVTEVVSEISTPLTNDAVRTENLVVGTAKTNNTLVLPGEQFSLLEELGEITEENGYVSSGVVMEGFNATALGGGLSQLSTNTFNLGYRGGMEDVTHQPHSKYFDRYPMGVEATIWQPTVDMVWQNNSPYAVLVETWVEDGEVHSRLWSTDYYDVDIQVSEPYNYVQPTTKVNTSPDCVPYGAGGPGFTVDVSRNVTAEGETVYQNSYSWTYQPVDAAVCG</sequence>
<dbReference type="KEGG" id="flh:EJ997_00150"/>
<evidence type="ECO:0000259" key="1">
    <source>
        <dbReference type="Pfam" id="PF12229"/>
    </source>
</evidence>
<accession>A0A3Q9G2J4</accession>
<organism evidence="2 3">
    <name type="scientific">Flaviflexus ciconiae</name>
    <dbReference type="NCBI Taxonomy" id="2496867"/>
    <lineage>
        <taxon>Bacteria</taxon>
        <taxon>Bacillati</taxon>
        <taxon>Actinomycetota</taxon>
        <taxon>Actinomycetes</taxon>
        <taxon>Actinomycetales</taxon>
        <taxon>Actinomycetaceae</taxon>
        <taxon>Flaviflexus</taxon>
    </lineage>
</organism>
<dbReference type="Proteomes" id="UP000280344">
    <property type="component" value="Chromosome"/>
</dbReference>
<protein>
    <recommendedName>
        <fullName evidence="1">YoaR-like putative peptidoglycan binding domain-containing protein</fullName>
    </recommendedName>
</protein>
<name>A0A3Q9G2J4_9ACTO</name>
<dbReference type="Pfam" id="PF04294">
    <property type="entry name" value="VanW"/>
    <property type="match status" value="1"/>
</dbReference>
<dbReference type="RefSeq" id="WP_126702778.1">
    <property type="nucleotide sequence ID" value="NZ_CP034593.1"/>
</dbReference>
<dbReference type="InterPro" id="IPR052913">
    <property type="entry name" value="Glycopeptide_resist_protein"/>
</dbReference>
<evidence type="ECO:0000313" key="2">
    <source>
        <dbReference type="EMBL" id="AZQ75968.1"/>
    </source>
</evidence>
<gene>
    <name evidence="2" type="ORF">EJ997_00150</name>
</gene>
<dbReference type="OrthoDB" id="9813301at2"/>
<dbReference type="EMBL" id="CP034593">
    <property type="protein sequence ID" value="AZQ75968.1"/>
    <property type="molecule type" value="Genomic_DNA"/>
</dbReference>
<dbReference type="PANTHER" id="PTHR35788">
    <property type="entry name" value="EXPORTED PROTEIN-RELATED"/>
    <property type="match status" value="1"/>
</dbReference>
<keyword evidence="3" id="KW-1185">Reference proteome</keyword>
<dbReference type="AlphaFoldDB" id="A0A3Q9G2J4"/>
<dbReference type="Pfam" id="PF12229">
    <property type="entry name" value="PG_binding_4"/>
    <property type="match status" value="1"/>
</dbReference>